<proteinExistence type="predicted"/>
<dbReference type="SUPFAM" id="SSF51735">
    <property type="entry name" value="NAD(P)-binding Rossmann-fold domains"/>
    <property type="match status" value="1"/>
</dbReference>
<dbReference type="InterPro" id="IPR008030">
    <property type="entry name" value="NmrA-like"/>
</dbReference>
<dbReference type="InterPro" id="IPR051609">
    <property type="entry name" value="NmrA/Isoflavone_reductase-like"/>
</dbReference>
<dbReference type="Pfam" id="PF05368">
    <property type="entry name" value="NmrA"/>
    <property type="match status" value="1"/>
</dbReference>
<keyword evidence="1" id="KW-0521">NADP</keyword>
<keyword evidence="5" id="KW-1185">Reference proteome</keyword>
<evidence type="ECO:0000259" key="3">
    <source>
        <dbReference type="Pfam" id="PF05368"/>
    </source>
</evidence>
<dbReference type="PANTHER" id="PTHR47706:SF9">
    <property type="entry name" value="NMRA-LIKE DOMAIN-CONTAINING PROTEIN-RELATED"/>
    <property type="match status" value="1"/>
</dbReference>
<dbReference type="AlphaFoldDB" id="A0A8H5X8K3"/>
<protein>
    <submittedName>
        <fullName evidence="4">Isoflavone reductase</fullName>
    </submittedName>
</protein>
<dbReference type="InterPro" id="IPR045312">
    <property type="entry name" value="PCBER-like"/>
</dbReference>
<dbReference type="EMBL" id="JAAOAK010000164">
    <property type="protein sequence ID" value="KAF5685428.1"/>
    <property type="molecule type" value="Genomic_DNA"/>
</dbReference>
<name>A0A8H5X8K3_9HYPO</name>
<sequence>MNVLLIGSSGETGQSILSGLLRSRTPFNITALIRPSSTEKPKVRALGDRGVATIALNLDAPHNELVEALSGKEIVICAVDPFCVTEQIRLANAAKDAGVKRFIPSAFAPVCPPQGIMALRELKEEVINHVKKIYLPYTIIDIGWWYQSSLPKLPSGKIDYAVTFGATKIVDQGQHATSTTDLRDVGRYVARIITDPRTLNKYVFAYNEVWTQEDIFQLLEESSGERLPRDSSSEQEIEATIAALRGPYDKGGRSFSKVVGLVVSQYPLSVWLRGDSLPDRAEYLGYLSTKDLYPDFVFTSFKEYIREVMAGEAEAVYANRAFSFKK</sequence>
<evidence type="ECO:0000313" key="4">
    <source>
        <dbReference type="EMBL" id="KAF5685428.1"/>
    </source>
</evidence>
<gene>
    <name evidence="4" type="ORF">FDENT_6242</name>
</gene>
<dbReference type="GO" id="GO:0016491">
    <property type="term" value="F:oxidoreductase activity"/>
    <property type="evidence" value="ECO:0007669"/>
    <property type="project" value="UniProtKB-KW"/>
</dbReference>
<feature type="domain" description="NmrA-like" evidence="3">
    <location>
        <begin position="3"/>
        <end position="233"/>
    </location>
</feature>
<dbReference type="Proteomes" id="UP000562682">
    <property type="component" value="Unassembled WGS sequence"/>
</dbReference>
<accession>A0A8H5X8K3</accession>
<dbReference type="CDD" id="cd05259">
    <property type="entry name" value="PCBER_SDR_a"/>
    <property type="match status" value="1"/>
</dbReference>
<comment type="caution">
    <text evidence="4">The sequence shown here is derived from an EMBL/GenBank/DDBJ whole genome shotgun (WGS) entry which is preliminary data.</text>
</comment>
<organism evidence="4 5">
    <name type="scientific">Fusarium denticulatum</name>
    <dbReference type="NCBI Taxonomy" id="48507"/>
    <lineage>
        <taxon>Eukaryota</taxon>
        <taxon>Fungi</taxon>
        <taxon>Dikarya</taxon>
        <taxon>Ascomycota</taxon>
        <taxon>Pezizomycotina</taxon>
        <taxon>Sordariomycetes</taxon>
        <taxon>Hypocreomycetidae</taxon>
        <taxon>Hypocreales</taxon>
        <taxon>Nectriaceae</taxon>
        <taxon>Fusarium</taxon>
        <taxon>Fusarium fujikuroi species complex</taxon>
    </lineage>
</organism>
<keyword evidence="2" id="KW-0560">Oxidoreductase</keyword>
<dbReference type="InterPro" id="IPR036291">
    <property type="entry name" value="NAD(P)-bd_dom_sf"/>
</dbReference>
<dbReference type="PANTHER" id="PTHR47706">
    <property type="entry name" value="NMRA-LIKE FAMILY PROTEIN"/>
    <property type="match status" value="1"/>
</dbReference>
<evidence type="ECO:0000256" key="2">
    <source>
        <dbReference type="ARBA" id="ARBA00023002"/>
    </source>
</evidence>
<dbReference type="Gene3D" id="3.40.50.720">
    <property type="entry name" value="NAD(P)-binding Rossmann-like Domain"/>
    <property type="match status" value="1"/>
</dbReference>
<evidence type="ECO:0000256" key="1">
    <source>
        <dbReference type="ARBA" id="ARBA00022857"/>
    </source>
</evidence>
<reference evidence="4 5" key="1">
    <citation type="submission" date="2020-05" db="EMBL/GenBank/DDBJ databases">
        <title>Identification and distribution of gene clusters putatively required for synthesis of sphingolipid metabolism inhibitors in phylogenetically diverse species of the filamentous fungus Fusarium.</title>
        <authorList>
            <person name="Kim H.-S."/>
            <person name="Busman M."/>
            <person name="Brown D.W."/>
            <person name="Divon H."/>
            <person name="Uhlig S."/>
            <person name="Proctor R.H."/>
        </authorList>
    </citation>
    <scope>NUCLEOTIDE SEQUENCE [LARGE SCALE GENOMIC DNA]</scope>
    <source>
        <strain evidence="4 5">NRRL 25311</strain>
    </source>
</reference>
<evidence type="ECO:0000313" key="5">
    <source>
        <dbReference type="Proteomes" id="UP000562682"/>
    </source>
</evidence>
<dbReference type="Gene3D" id="3.90.25.10">
    <property type="entry name" value="UDP-galactose 4-epimerase, domain 1"/>
    <property type="match status" value="1"/>
</dbReference>